<sequence>MVEVVIYRNPWEDPEEVARVTIEGKVIGETPTAESLRDRIQDERDPIISEYTDGRELLRYIASSYSNGYVMANYDSEESLRVVEDLSDDEYRDWVQDSGPTLDSESRRLYGGSSPSTAHTFLSELNRLTLGYPQTALCSR</sequence>
<dbReference type="RefSeq" id="WP_382209116.1">
    <property type="nucleotide sequence ID" value="NZ_JBHSZH010000005.1"/>
</dbReference>
<evidence type="ECO:0000313" key="2">
    <source>
        <dbReference type="EMBL" id="MFC7079640.1"/>
    </source>
</evidence>
<evidence type="ECO:0000256" key="1">
    <source>
        <dbReference type="SAM" id="MobiDB-lite"/>
    </source>
</evidence>
<dbReference type="Proteomes" id="UP001596407">
    <property type="component" value="Unassembled WGS sequence"/>
</dbReference>
<comment type="caution">
    <text evidence="2">The sequence shown here is derived from an EMBL/GenBank/DDBJ whole genome shotgun (WGS) entry which is preliminary data.</text>
</comment>
<accession>A0ABD5WIT8</accession>
<keyword evidence="3" id="KW-1185">Reference proteome</keyword>
<reference evidence="2 3" key="1">
    <citation type="journal article" date="2019" name="Int. J. Syst. Evol. Microbiol.">
        <title>The Global Catalogue of Microorganisms (GCM) 10K type strain sequencing project: providing services to taxonomists for standard genome sequencing and annotation.</title>
        <authorList>
            <consortium name="The Broad Institute Genomics Platform"/>
            <consortium name="The Broad Institute Genome Sequencing Center for Infectious Disease"/>
            <person name="Wu L."/>
            <person name="Ma J."/>
        </authorList>
    </citation>
    <scope>NUCLEOTIDE SEQUENCE [LARGE SCALE GENOMIC DNA]</scope>
    <source>
        <strain evidence="2 3">DT72</strain>
    </source>
</reference>
<dbReference type="AlphaFoldDB" id="A0ABD5WIT8"/>
<organism evidence="2 3">
    <name type="scientific">Halorussus caseinilyticus</name>
    <dbReference type="NCBI Taxonomy" id="3034025"/>
    <lineage>
        <taxon>Archaea</taxon>
        <taxon>Methanobacteriati</taxon>
        <taxon>Methanobacteriota</taxon>
        <taxon>Stenosarchaea group</taxon>
        <taxon>Halobacteria</taxon>
        <taxon>Halobacteriales</taxon>
        <taxon>Haladaptataceae</taxon>
        <taxon>Halorussus</taxon>
    </lineage>
</organism>
<feature type="region of interest" description="Disordered" evidence="1">
    <location>
        <begin position="94"/>
        <end position="113"/>
    </location>
</feature>
<evidence type="ECO:0000313" key="3">
    <source>
        <dbReference type="Proteomes" id="UP001596407"/>
    </source>
</evidence>
<protein>
    <submittedName>
        <fullName evidence="2">Uncharacterized protein</fullName>
    </submittedName>
</protein>
<gene>
    <name evidence="2" type="ORF">ACFQJ6_05280</name>
</gene>
<proteinExistence type="predicted"/>
<dbReference type="EMBL" id="JBHSZH010000005">
    <property type="protein sequence ID" value="MFC7079640.1"/>
    <property type="molecule type" value="Genomic_DNA"/>
</dbReference>
<name>A0ABD5WIT8_9EURY</name>